<gene>
    <name evidence="1" type="ORF">ABEG17_12665</name>
</gene>
<dbReference type="EMBL" id="CP157483">
    <property type="protein sequence ID" value="XBO42428.1"/>
    <property type="molecule type" value="Genomic_DNA"/>
</dbReference>
<protein>
    <recommendedName>
        <fullName evidence="2">Helix-turn-helix transcriptional regulator</fullName>
    </recommendedName>
</protein>
<sequence>MATPQHRGQGGPRELDDALFPAALRTAVKRSGRSLESLRRRLAERGTPVSIATLSYWQSGRSQPQRAGSLEAVAHLEEILGVPRGHLLSKLGPRRRPGPPRELPRAADLPVEIPLATQAMQQLGFGAQLELVDLTVHDTLDVDAQGVQRVRTIRNVVRAMRDGAQRIPALLATSQPSGERAEFAAVSGCQVGRTISHDAEGVFAAEIILDRPLRVDETAAAEHRVTLPLDLEPEQSIEYFLLHRVTELMIWVRFDPARLPVTVETYSILEGMTTSSLVDLGDSTSVQHVVHRVGPGRVGIRWSF</sequence>
<dbReference type="AlphaFoldDB" id="A0AAU7JQ55"/>
<evidence type="ECO:0008006" key="2">
    <source>
        <dbReference type="Google" id="ProtNLM"/>
    </source>
</evidence>
<evidence type="ECO:0000313" key="1">
    <source>
        <dbReference type="EMBL" id="XBO42428.1"/>
    </source>
</evidence>
<reference evidence="1" key="1">
    <citation type="submission" date="2024-05" db="EMBL/GenBank/DDBJ databases">
        <authorList>
            <person name="Kim S."/>
            <person name="Heo J."/>
            <person name="Choi H."/>
            <person name="Choi Y."/>
            <person name="Kwon S.-W."/>
            <person name="Kim Y."/>
        </authorList>
    </citation>
    <scope>NUCLEOTIDE SEQUENCE</scope>
    <source>
        <strain evidence="1">KACC 23699</strain>
    </source>
</reference>
<dbReference type="RefSeq" id="WP_406829848.1">
    <property type="nucleotide sequence ID" value="NZ_CP157483.1"/>
</dbReference>
<accession>A0AAU7JQ55</accession>
<proteinExistence type="predicted"/>
<organism evidence="1">
    <name type="scientific">Pedococcus sp. KACC 23699</name>
    <dbReference type="NCBI Taxonomy" id="3149228"/>
    <lineage>
        <taxon>Bacteria</taxon>
        <taxon>Bacillati</taxon>
        <taxon>Actinomycetota</taxon>
        <taxon>Actinomycetes</taxon>
        <taxon>Micrococcales</taxon>
        <taxon>Intrasporangiaceae</taxon>
        <taxon>Pedococcus</taxon>
    </lineage>
</organism>
<name>A0AAU7JQ55_9MICO</name>